<dbReference type="PROSITE" id="PS51257">
    <property type="entry name" value="PROKAR_LIPOPROTEIN"/>
    <property type="match status" value="1"/>
</dbReference>
<dbReference type="PANTHER" id="PTHR40469:SF2">
    <property type="entry name" value="GALACTOSE-BINDING DOMAIN-LIKE SUPERFAMILY PROTEIN"/>
    <property type="match status" value="1"/>
</dbReference>
<proteinExistence type="predicted"/>
<dbReference type="InterPro" id="IPR029062">
    <property type="entry name" value="Class_I_gatase-like"/>
</dbReference>
<accession>A0A5C8K4P3</accession>
<evidence type="ECO:0000313" key="4">
    <source>
        <dbReference type="Proteomes" id="UP000321926"/>
    </source>
</evidence>
<dbReference type="OrthoDB" id="9816308at2"/>
<feature type="chain" id="PRO_5022841351" evidence="1">
    <location>
        <begin position="22"/>
        <end position="122"/>
    </location>
</feature>
<evidence type="ECO:0000313" key="3">
    <source>
        <dbReference type="EMBL" id="TXK44840.1"/>
    </source>
</evidence>
<comment type="caution">
    <text evidence="3">The sequence shown here is derived from an EMBL/GenBank/DDBJ whole genome shotgun (WGS) entry which is preliminary data.</text>
</comment>
<dbReference type="RefSeq" id="WP_147922226.1">
    <property type="nucleotide sequence ID" value="NZ_VRTY01000047.1"/>
</dbReference>
<feature type="signal peptide" evidence="1">
    <location>
        <begin position="1"/>
        <end position="21"/>
    </location>
</feature>
<organism evidence="3 4">
    <name type="scientific">Pontibacter qinzhouensis</name>
    <dbReference type="NCBI Taxonomy" id="2603253"/>
    <lineage>
        <taxon>Bacteria</taxon>
        <taxon>Pseudomonadati</taxon>
        <taxon>Bacteroidota</taxon>
        <taxon>Cytophagia</taxon>
        <taxon>Cytophagales</taxon>
        <taxon>Hymenobacteraceae</taxon>
        <taxon>Pontibacter</taxon>
    </lineage>
</organism>
<keyword evidence="1" id="KW-0732">Signal</keyword>
<reference evidence="3 4" key="1">
    <citation type="submission" date="2019-08" db="EMBL/GenBank/DDBJ databases">
        <authorList>
            <person name="Shi S."/>
        </authorList>
    </citation>
    <scope>NUCLEOTIDE SEQUENCE [LARGE SCALE GENOMIC DNA]</scope>
    <source>
        <strain evidence="3 4">GY10130</strain>
    </source>
</reference>
<sequence>MKTLYVQVLALLLFGSGMLQSCQKEEQGKEVGQEAILVFSKTAGFRHESIEAGIDAIQALAQEHQVKVTATENAAYFVSDSLKHYKAVVFLNTTGDVLDPAQQTAFEQYILDTSIENENIKL</sequence>
<keyword evidence="4" id="KW-1185">Reference proteome</keyword>
<dbReference type="AlphaFoldDB" id="A0A5C8K4P3"/>
<protein>
    <submittedName>
        <fullName evidence="3">ThuA domain-containing protein</fullName>
    </submittedName>
</protein>
<dbReference type="Pfam" id="PF06283">
    <property type="entry name" value="ThuA"/>
    <property type="match status" value="1"/>
</dbReference>
<dbReference type="InterPro" id="IPR029010">
    <property type="entry name" value="ThuA-like"/>
</dbReference>
<name>A0A5C8K4P3_9BACT</name>
<gene>
    <name evidence="3" type="ORF">FVR03_13205</name>
</gene>
<dbReference type="SUPFAM" id="SSF52317">
    <property type="entry name" value="Class I glutamine amidotransferase-like"/>
    <property type="match status" value="1"/>
</dbReference>
<feature type="domain" description="ThuA-like" evidence="2">
    <location>
        <begin position="36"/>
        <end position="111"/>
    </location>
</feature>
<dbReference type="EMBL" id="VRTY01000047">
    <property type="protein sequence ID" value="TXK44840.1"/>
    <property type="molecule type" value="Genomic_DNA"/>
</dbReference>
<dbReference type="Gene3D" id="3.40.50.880">
    <property type="match status" value="1"/>
</dbReference>
<evidence type="ECO:0000259" key="2">
    <source>
        <dbReference type="Pfam" id="PF06283"/>
    </source>
</evidence>
<dbReference type="Proteomes" id="UP000321926">
    <property type="component" value="Unassembled WGS sequence"/>
</dbReference>
<evidence type="ECO:0000256" key="1">
    <source>
        <dbReference type="SAM" id="SignalP"/>
    </source>
</evidence>
<dbReference type="PANTHER" id="PTHR40469">
    <property type="entry name" value="SECRETED GLYCOSYL HYDROLASE"/>
    <property type="match status" value="1"/>
</dbReference>